<accession>A0A5S3XRR9</accession>
<name>A0A5S3XRR9_9GAMM</name>
<evidence type="ECO:0000313" key="3">
    <source>
        <dbReference type="Proteomes" id="UP000305730"/>
    </source>
</evidence>
<dbReference type="Proteomes" id="UP000307706">
    <property type="component" value="Unassembled WGS sequence"/>
</dbReference>
<reference evidence="3 4" key="1">
    <citation type="submission" date="2017-12" db="EMBL/GenBank/DDBJ databases">
        <authorList>
            <person name="Paulsen S."/>
            <person name="Gram L.K."/>
        </authorList>
    </citation>
    <scope>NUCLEOTIDE SEQUENCE [LARGE SCALE GENOMIC DNA]</scope>
    <source>
        <strain evidence="2 4">S2231</strain>
        <strain evidence="1 3">S2233</strain>
    </source>
</reference>
<sequence>MINNRAHPNSALSYLLIKHSHESDHRHHIDSFLKYLSTFLKIVFAYSTHHFASGFASKHFKTMDSDLRQKDELYGASRVGWALCRAYYSVDSDLRQKDKLCGTSLVGKALCRAHTQRNHPSSP</sequence>
<dbReference type="EMBL" id="PNCK01000047">
    <property type="protein sequence ID" value="TMP41824.1"/>
    <property type="molecule type" value="Genomic_DNA"/>
</dbReference>
<reference evidence="2" key="3">
    <citation type="submission" date="2019-09" db="EMBL/GenBank/DDBJ databases">
        <title>Co-occurence of chitin degradation, pigmentation and bioactivity in marine Pseudoalteromonas.</title>
        <authorList>
            <person name="Sonnenschein E.C."/>
            <person name="Bech P.K."/>
        </authorList>
    </citation>
    <scope>NUCLEOTIDE SEQUENCE</scope>
    <source>
        <strain evidence="2">S2231</strain>
        <strain evidence="1">S2233</strain>
    </source>
</reference>
<comment type="caution">
    <text evidence="2">The sequence shown here is derived from an EMBL/GenBank/DDBJ whole genome shotgun (WGS) entry which is preliminary data.</text>
</comment>
<dbReference type="EMBL" id="PNCL01000023">
    <property type="protein sequence ID" value="TMP60601.1"/>
    <property type="molecule type" value="Genomic_DNA"/>
</dbReference>
<keyword evidence="3" id="KW-1185">Reference proteome</keyword>
<organism evidence="2 4">
    <name type="scientific">Pseudoalteromonas citrea</name>
    <dbReference type="NCBI Taxonomy" id="43655"/>
    <lineage>
        <taxon>Bacteria</taxon>
        <taxon>Pseudomonadati</taxon>
        <taxon>Pseudomonadota</taxon>
        <taxon>Gammaproteobacteria</taxon>
        <taxon>Alteromonadales</taxon>
        <taxon>Pseudoalteromonadaceae</taxon>
        <taxon>Pseudoalteromonas</taxon>
    </lineage>
</organism>
<dbReference type="AlphaFoldDB" id="A0A5S3XRR9"/>
<protein>
    <submittedName>
        <fullName evidence="2">Uncharacterized protein</fullName>
    </submittedName>
</protein>
<dbReference type="Proteomes" id="UP000305730">
    <property type="component" value="Unassembled WGS sequence"/>
</dbReference>
<evidence type="ECO:0000313" key="1">
    <source>
        <dbReference type="EMBL" id="TMP41824.1"/>
    </source>
</evidence>
<gene>
    <name evidence="2" type="ORF">CWB96_06435</name>
    <name evidence="1" type="ORF">CWB97_13745</name>
</gene>
<proteinExistence type="predicted"/>
<evidence type="ECO:0000313" key="4">
    <source>
        <dbReference type="Proteomes" id="UP000307706"/>
    </source>
</evidence>
<reference evidence="3 4" key="2">
    <citation type="submission" date="2019-06" db="EMBL/GenBank/DDBJ databases">
        <title>Co-occurence of chitin degradation, pigmentation and bioactivity in marine Pseudoalteromonas.</title>
        <authorList>
            <person name="Sonnenschein E.C."/>
            <person name="Bech P.K."/>
        </authorList>
    </citation>
    <scope>NUCLEOTIDE SEQUENCE [LARGE SCALE GENOMIC DNA]</scope>
    <source>
        <strain evidence="4">S2231</strain>
        <strain evidence="3">S2233</strain>
    </source>
</reference>
<evidence type="ECO:0000313" key="2">
    <source>
        <dbReference type="EMBL" id="TMP60601.1"/>
    </source>
</evidence>